<dbReference type="Proteomes" id="UP001469553">
    <property type="component" value="Unassembled WGS sequence"/>
</dbReference>
<accession>A0ABV0YQ16</accession>
<gene>
    <name evidence="2" type="ORF">AMECASPLE_017275</name>
</gene>
<proteinExistence type="predicted"/>
<sequence>EDSEKYSRSSRMHMLSDDEERMSVGSRGSVRGSSLHKKSKKKKKHKHKDRDRTGCDDEYSVLSGRSSRLSDESRMSQSTRLDLQMTSYAPSDLYGLNDLSSPRNPSVSFNGYQVCIQTNIQTHRCSDCSSSSGWTRLGPASCSSAARSVRSPCSSVVGSAPLIFHQHLTQTCT</sequence>
<feature type="compositionally biased region" description="Basic residues" evidence="1">
    <location>
        <begin position="34"/>
        <end position="49"/>
    </location>
</feature>
<organism evidence="2 3">
    <name type="scientific">Ameca splendens</name>
    <dbReference type="NCBI Taxonomy" id="208324"/>
    <lineage>
        <taxon>Eukaryota</taxon>
        <taxon>Metazoa</taxon>
        <taxon>Chordata</taxon>
        <taxon>Craniata</taxon>
        <taxon>Vertebrata</taxon>
        <taxon>Euteleostomi</taxon>
        <taxon>Actinopterygii</taxon>
        <taxon>Neopterygii</taxon>
        <taxon>Teleostei</taxon>
        <taxon>Neoteleostei</taxon>
        <taxon>Acanthomorphata</taxon>
        <taxon>Ovalentaria</taxon>
        <taxon>Atherinomorphae</taxon>
        <taxon>Cyprinodontiformes</taxon>
        <taxon>Goodeidae</taxon>
        <taxon>Ameca</taxon>
    </lineage>
</organism>
<name>A0ABV0YQ16_9TELE</name>
<evidence type="ECO:0000256" key="1">
    <source>
        <dbReference type="SAM" id="MobiDB-lite"/>
    </source>
</evidence>
<protein>
    <submittedName>
        <fullName evidence="2">Uncharacterized protein</fullName>
    </submittedName>
</protein>
<comment type="caution">
    <text evidence="2">The sequence shown here is derived from an EMBL/GenBank/DDBJ whole genome shotgun (WGS) entry which is preliminary data.</text>
</comment>
<feature type="compositionally biased region" description="Low complexity" evidence="1">
    <location>
        <begin position="23"/>
        <end position="33"/>
    </location>
</feature>
<dbReference type="EMBL" id="JAHRIP010038908">
    <property type="protein sequence ID" value="MEQ2295710.1"/>
    <property type="molecule type" value="Genomic_DNA"/>
</dbReference>
<reference evidence="2 3" key="1">
    <citation type="submission" date="2021-06" db="EMBL/GenBank/DDBJ databases">
        <authorList>
            <person name="Palmer J.M."/>
        </authorList>
    </citation>
    <scope>NUCLEOTIDE SEQUENCE [LARGE SCALE GENOMIC DNA]</scope>
    <source>
        <strain evidence="2 3">AS_MEX2019</strain>
        <tissue evidence="2">Muscle</tissue>
    </source>
</reference>
<keyword evidence="3" id="KW-1185">Reference proteome</keyword>
<evidence type="ECO:0000313" key="2">
    <source>
        <dbReference type="EMBL" id="MEQ2295710.1"/>
    </source>
</evidence>
<evidence type="ECO:0000313" key="3">
    <source>
        <dbReference type="Proteomes" id="UP001469553"/>
    </source>
</evidence>
<feature type="region of interest" description="Disordered" evidence="1">
    <location>
        <begin position="1"/>
        <end position="82"/>
    </location>
</feature>
<feature type="non-terminal residue" evidence="2">
    <location>
        <position position="1"/>
    </location>
</feature>